<evidence type="ECO:0000313" key="1">
    <source>
        <dbReference type="EMBL" id="ALX03393.1"/>
    </source>
</evidence>
<proteinExistence type="predicted"/>
<organism evidence="1 2">
    <name type="scientific">Aeromicrobium erythreum</name>
    <dbReference type="NCBI Taxonomy" id="2041"/>
    <lineage>
        <taxon>Bacteria</taxon>
        <taxon>Bacillati</taxon>
        <taxon>Actinomycetota</taxon>
        <taxon>Actinomycetes</taxon>
        <taxon>Propionibacteriales</taxon>
        <taxon>Nocardioidaceae</taxon>
        <taxon>Aeromicrobium</taxon>
    </lineage>
</organism>
<accession>A0A0U4BDE3</accession>
<dbReference type="AlphaFoldDB" id="A0A0U4BDE3"/>
<dbReference type="KEGG" id="aer:AERYTH_01090"/>
<dbReference type="InterPro" id="IPR054202">
    <property type="entry name" value="DUF6907"/>
</dbReference>
<dbReference type="Proteomes" id="UP000067689">
    <property type="component" value="Chromosome"/>
</dbReference>
<sequence>MHADDDHPDDRHHDSAPVPVPVVLLRRGADDPASRPAPGEVSVVRTRRCHDPEDWVVLEESGTAHLVLDPAGARRLAAALLTATRPESLPRERG</sequence>
<dbReference type="Pfam" id="PF21848">
    <property type="entry name" value="DUF6907"/>
    <property type="match status" value="1"/>
</dbReference>
<protein>
    <submittedName>
        <fullName evidence="1">Uncharacterized protein</fullName>
    </submittedName>
</protein>
<reference evidence="1 2" key="1">
    <citation type="journal article" date="1991" name="Int. J. Syst. Bacteriol.">
        <title>Description of the erythromycin-producing bacterium Arthrobacter sp. strain NRRL B-3381 as Aeromicrobium erythreum gen. nov., sp. nov.</title>
        <authorList>
            <person name="Miller E.S."/>
            <person name="Woese C.R."/>
            <person name="Brenner S."/>
        </authorList>
    </citation>
    <scope>NUCLEOTIDE SEQUENCE [LARGE SCALE GENOMIC DNA]</scope>
    <source>
        <strain evidence="1 2">AR18</strain>
    </source>
</reference>
<name>A0A0U4BDE3_9ACTN</name>
<dbReference type="PATRIC" id="fig|2041.4.peg.225"/>
<keyword evidence="2" id="KW-1185">Reference proteome</keyword>
<dbReference type="EMBL" id="CP011502">
    <property type="protein sequence ID" value="ALX03393.1"/>
    <property type="molecule type" value="Genomic_DNA"/>
</dbReference>
<gene>
    <name evidence="1" type="ORF">AERYTH_01090</name>
</gene>
<evidence type="ECO:0000313" key="2">
    <source>
        <dbReference type="Proteomes" id="UP000067689"/>
    </source>
</evidence>